<keyword evidence="3" id="KW-0378">Hydrolase</keyword>
<protein>
    <recommendedName>
        <fullName evidence="5">PDZ domain-containing protein</fullName>
    </recommendedName>
</protein>
<dbReference type="PANTHER" id="PTHR32060:SF30">
    <property type="entry name" value="CARBOXY-TERMINAL PROCESSING PROTEASE CTPA"/>
    <property type="match status" value="1"/>
</dbReference>
<dbReference type="PROSITE" id="PS50106">
    <property type="entry name" value="PDZ"/>
    <property type="match status" value="1"/>
</dbReference>
<evidence type="ECO:0000256" key="1">
    <source>
        <dbReference type="ARBA" id="ARBA00009179"/>
    </source>
</evidence>
<dbReference type="SMART" id="SM00228">
    <property type="entry name" value="PDZ"/>
    <property type="match status" value="1"/>
</dbReference>
<dbReference type="InterPro" id="IPR001478">
    <property type="entry name" value="PDZ"/>
</dbReference>
<dbReference type="GO" id="GO:0007165">
    <property type="term" value="P:signal transduction"/>
    <property type="evidence" value="ECO:0007669"/>
    <property type="project" value="TreeGrafter"/>
</dbReference>
<evidence type="ECO:0000313" key="6">
    <source>
        <dbReference type="EMBL" id="MPM48971.1"/>
    </source>
</evidence>
<feature type="domain" description="PDZ" evidence="5">
    <location>
        <begin position="87"/>
        <end position="175"/>
    </location>
</feature>
<dbReference type="AlphaFoldDB" id="A0A645A9K6"/>
<dbReference type="GO" id="GO:0008236">
    <property type="term" value="F:serine-type peptidase activity"/>
    <property type="evidence" value="ECO:0007669"/>
    <property type="project" value="UniProtKB-KW"/>
</dbReference>
<name>A0A645A9K6_9ZZZZ</name>
<keyword evidence="4" id="KW-0720">Serine protease</keyword>
<accession>A0A645A9K6</accession>
<dbReference type="GO" id="GO:0006508">
    <property type="term" value="P:proteolysis"/>
    <property type="evidence" value="ECO:0007669"/>
    <property type="project" value="UniProtKB-KW"/>
</dbReference>
<dbReference type="Pfam" id="PF13180">
    <property type="entry name" value="PDZ_2"/>
    <property type="match status" value="1"/>
</dbReference>
<evidence type="ECO:0000256" key="2">
    <source>
        <dbReference type="ARBA" id="ARBA00022670"/>
    </source>
</evidence>
<keyword evidence="2" id="KW-0645">Protease</keyword>
<gene>
    <name evidence="6" type="ORF">SDC9_95698</name>
</gene>
<reference evidence="6" key="1">
    <citation type="submission" date="2019-08" db="EMBL/GenBank/DDBJ databases">
        <authorList>
            <person name="Kucharzyk K."/>
            <person name="Murdoch R.W."/>
            <person name="Higgins S."/>
            <person name="Loffler F."/>
        </authorList>
    </citation>
    <scope>NUCLEOTIDE SEQUENCE</scope>
</reference>
<evidence type="ECO:0000256" key="4">
    <source>
        <dbReference type="ARBA" id="ARBA00022825"/>
    </source>
</evidence>
<dbReference type="EMBL" id="VSSQ01012330">
    <property type="protein sequence ID" value="MPM48971.1"/>
    <property type="molecule type" value="Genomic_DNA"/>
</dbReference>
<dbReference type="SUPFAM" id="SSF52096">
    <property type="entry name" value="ClpP/crotonase"/>
    <property type="match status" value="1"/>
</dbReference>
<dbReference type="CDD" id="cd07560">
    <property type="entry name" value="Peptidase_S41_CPP"/>
    <property type="match status" value="1"/>
</dbReference>
<dbReference type="InterPro" id="IPR029045">
    <property type="entry name" value="ClpP/crotonase-like_dom_sf"/>
</dbReference>
<dbReference type="SMART" id="SM00245">
    <property type="entry name" value="TSPc"/>
    <property type="match status" value="1"/>
</dbReference>
<dbReference type="Pfam" id="PF03572">
    <property type="entry name" value="Peptidase_S41"/>
    <property type="match status" value="1"/>
</dbReference>
<organism evidence="6">
    <name type="scientific">bioreactor metagenome</name>
    <dbReference type="NCBI Taxonomy" id="1076179"/>
    <lineage>
        <taxon>unclassified sequences</taxon>
        <taxon>metagenomes</taxon>
        <taxon>ecological metagenomes</taxon>
    </lineage>
</organism>
<proteinExistence type="inferred from homology"/>
<dbReference type="NCBIfam" id="TIGR00225">
    <property type="entry name" value="prc"/>
    <property type="match status" value="1"/>
</dbReference>
<comment type="caution">
    <text evidence="6">The sequence shown here is derived from an EMBL/GenBank/DDBJ whole genome shotgun (WGS) entry which is preliminary data.</text>
</comment>
<dbReference type="GO" id="GO:0030288">
    <property type="term" value="C:outer membrane-bounded periplasmic space"/>
    <property type="evidence" value="ECO:0007669"/>
    <property type="project" value="TreeGrafter"/>
</dbReference>
<dbReference type="InterPro" id="IPR004447">
    <property type="entry name" value="Peptidase_S41A"/>
</dbReference>
<dbReference type="Gene3D" id="3.90.226.10">
    <property type="entry name" value="2-enoyl-CoA Hydratase, Chain A, domain 1"/>
    <property type="match status" value="1"/>
</dbReference>
<sequence>MFERLKSIPITLVVVIFLLGALSFKVYSGFVQKKEMAVSASNWNKLNLILGQIDRHYVDSVNQTEITEKAIPFILEKLDPHSLYLPPTELQSAEEQLMGNFDGIGIQFNVPNDTAIVINVIPGGPSERAGILSGDRLVKVDGEMVAGVQMIQDSLVKRLRGKSGTIVKVDVKRMGSEKLISFDITRDKIPMKSVDVHYMINDTLGYIKLSKFTRTSYTEFMEAIKSLRSDGMKSVMFDLRGNSGGYFDQALLLSNEFLHKGELIVYMQGRNRPRQDFFADNSGSCRDIGIKVLIDEGSASSSEIFAGAIQDNDRGVIYGRRSFGKGLVQEPVYFSDNSGIRLTVARFYTPTGRSIQKPYSEENYRDDIMERYRHGEMLNADSIRQNDSLKYLTPKGKVVYGGGGITPDVFVPVDTVGVTPFFIKVSNQGLTFRFSARMADVYRKELNQINTLKQLDEFFDNAGMATKFIQYAADAGVKASPAEWKESGDIVLAHIKAFVGRYSPMDDRAFYPVLLAIDNVVLAAIGQ</sequence>
<dbReference type="PANTHER" id="PTHR32060">
    <property type="entry name" value="TAIL-SPECIFIC PROTEASE"/>
    <property type="match status" value="1"/>
</dbReference>
<dbReference type="Gene3D" id="3.30.750.44">
    <property type="match status" value="1"/>
</dbReference>
<dbReference type="InterPro" id="IPR036034">
    <property type="entry name" value="PDZ_sf"/>
</dbReference>
<dbReference type="Gene3D" id="2.30.42.10">
    <property type="match status" value="1"/>
</dbReference>
<dbReference type="CDD" id="cd06782">
    <property type="entry name" value="cpPDZ_CPP-like"/>
    <property type="match status" value="1"/>
</dbReference>
<dbReference type="GO" id="GO:0004175">
    <property type="term" value="F:endopeptidase activity"/>
    <property type="evidence" value="ECO:0007669"/>
    <property type="project" value="TreeGrafter"/>
</dbReference>
<evidence type="ECO:0000259" key="5">
    <source>
        <dbReference type="PROSITE" id="PS50106"/>
    </source>
</evidence>
<comment type="similarity">
    <text evidence="1">Belongs to the peptidase S41A family.</text>
</comment>
<dbReference type="InterPro" id="IPR005151">
    <property type="entry name" value="Tail-specific_protease"/>
</dbReference>
<dbReference type="SUPFAM" id="SSF50156">
    <property type="entry name" value="PDZ domain-like"/>
    <property type="match status" value="1"/>
</dbReference>
<evidence type="ECO:0000256" key="3">
    <source>
        <dbReference type="ARBA" id="ARBA00022801"/>
    </source>
</evidence>